<evidence type="ECO:0000256" key="1">
    <source>
        <dbReference type="SAM" id="MobiDB-lite"/>
    </source>
</evidence>
<dbReference type="Proteomes" id="UP000451471">
    <property type="component" value="Unassembled WGS sequence"/>
</dbReference>
<name>A0A6B0GEU1_9EURY</name>
<dbReference type="Pfam" id="PF24035">
    <property type="entry name" value="DUF7344"/>
    <property type="match status" value="1"/>
</dbReference>
<feature type="region of interest" description="Disordered" evidence="1">
    <location>
        <begin position="1"/>
        <end position="20"/>
    </location>
</feature>
<dbReference type="AlphaFoldDB" id="A0A6B0GEU1"/>
<dbReference type="RefSeq" id="WP_158202780.1">
    <property type="nucleotide sequence ID" value="NZ_WSZK01000001.1"/>
</dbReference>
<reference evidence="3 4" key="1">
    <citation type="submission" date="2019-12" db="EMBL/GenBank/DDBJ databases">
        <title>Halocatena pleomorpha gen. nov. sp. nov., an extremely halophilic archaeon of family Halobacteriaceae isolated from saltpan soil.</title>
        <authorList>
            <person name="Pal Y."/>
            <person name="Verma A."/>
            <person name="Krishnamurthi S."/>
            <person name="Kumar P."/>
        </authorList>
    </citation>
    <scope>NUCLEOTIDE SEQUENCE [LARGE SCALE GENOMIC DNA]</scope>
    <source>
        <strain evidence="3 4">JCM 16495</strain>
    </source>
</reference>
<evidence type="ECO:0000313" key="4">
    <source>
        <dbReference type="Proteomes" id="UP000451471"/>
    </source>
</evidence>
<comment type="caution">
    <text evidence="3">The sequence shown here is derived from an EMBL/GenBank/DDBJ whole genome shotgun (WGS) entry which is preliminary data.</text>
</comment>
<feature type="compositionally biased region" description="Polar residues" evidence="1">
    <location>
        <begin position="1"/>
        <end position="19"/>
    </location>
</feature>
<dbReference type="InterPro" id="IPR055768">
    <property type="entry name" value="DUF7344"/>
</dbReference>
<dbReference type="EMBL" id="WSZK01000001">
    <property type="protein sequence ID" value="MWG33060.1"/>
    <property type="molecule type" value="Genomic_DNA"/>
</dbReference>
<proteinExistence type="predicted"/>
<keyword evidence="4" id="KW-1185">Reference proteome</keyword>
<gene>
    <name evidence="3" type="ORF">GQS65_00900</name>
</gene>
<organism evidence="3 4">
    <name type="scientific">Halomarina oriensis</name>
    <dbReference type="NCBI Taxonomy" id="671145"/>
    <lineage>
        <taxon>Archaea</taxon>
        <taxon>Methanobacteriati</taxon>
        <taxon>Methanobacteriota</taxon>
        <taxon>Stenosarchaea group</taxon>
        <taxon>Halobacteria</taxon>
        <taxon>Halobacteriales</taxon>
        <taxon>Natronomonadaceae</taxon>
        <taxon>Halomarina</taxon>
    </lineage>
</organism>
<evidence type="ECO:0000313" key="3">
    <source>
        <dbReference type="EMBL" id="MWG33060.1"/>
    </source>
</evidence>
<dbReference type="OrthoDB" id="308429at2157"/>
<accession>A0A6B0GEU1</accession>
<protein>
    <recommendedName>
        <fullName evidence="2">DUF7344 domain-containing protein</fullName>
    </recommendedName>
</protein>
<feature type="domain" description="DUF7344" evidence="2">
    <location>
        <begin position="24"/>
        <end position="99"/>
    </location>
</feature>
<sequence>MSSQIAASSVFAESSTPSSELVGRVLSDARRRALLRVLDGRTHVLELDRVAELVVAEELDGDWSRFDEERFDCVLVSLYREHLPLLDEAGFVDLDRTENGVFVHPDADLLDRVL</sequence>
<evidence type="ECO:0000259" key="2">
    <source>
        <dbReference type="Pfam" id="PF24035"/>
    </source>
</evidence>